<accession>N8ZRE5</accession>
<name>N8ZRE5_ACIVR</name>
<dbReference type="eggNOG" id="ENOG503478Z">
    <property type="taxonomic scope" value="Bacteria"/>
</dbReference>
<organism evidence="3 4">
    <name type="scientific">Acinetobacter venetianus (strain ATCC 31012 / DSM 23050 / BCRC 14357 / CCUG 45561 / CIP 110063 / KCTC 2702 / LMG 19082 / RAG-1)</name>
    <dbReference type="NCBI Taxonomy" id="1191460"/>
    <lineage>
        <taxon>Bacteria</taxon>
        <taxon>Pseudomonadati</taxon>
        <taxon>Pseudomonadota</taxon>
        <taxon>Gammaproteobacteria</taxon>
        <taxon>Moraxellales</taxon>
        <taxon>Moraxellaceae</taxon>
        <taxon>Acinetobacter</taxon>
    </lineage>
</organism>
<dbReference type="Proteomes" id="UP000018445">
    <property type="component" value="Unassembled WGS sequence"/>
</dbReference>
<keyword evidence="2" id="KW-0472">Membrane</keyword>
<dbReference type="HOGENOM" id="CLU_1088319_0_0_6"/>
<evidence type="ECO:0000313" key="3">
    <source>
        <dbReference type="EMBL" id="ENV36334.1"/>
    </source>
</evidence>
<evidence type="ECO:0000313" key="4">
    <source>
        <dbReference type="Proteomes" id="UP000018445"/>
    </source>
</evidence>
<keyword evidence="2" id="KW-1133">Transmembrane helix</keyword>
<feature type="coiled-coil region" evidence="1">
    <location>
        <begin position="68"/>
        <end position="95"/>
    </location>
</feature>
<dbReference type="AlphaFoldDB" id="N8ZRE5"/>
<dbReference type="EMBL" id="APPO01000019">
    <property type="protein sequence ID" value="ENV36334.1"/>
    <property type="molecule type" value="Genomic_DNA"/>
</dbReference>
<protein>
    <submittedName>
        <fullName evidence="3">Uncharacterized protein</fullName>
    </submittedName>
</protein>
<sequence length="255" mass="28550">MIVQFIVQCIAFLYAGSGSALNYISISGTIVSIVLALLAIIYSYFQSASQVNTSASLNTQIEKLISIVDKVKESKNDFSDELKNLENIREKIESSISIQLSSHSKVAEISETLDNFLENNITHYSSNSETDKFSRLVSEGSTLVHLVLLVLHKSIKAGIAFKKIFPEICIPLIDELDKKLEEQKISEDFYQGGILAILNLFVALGIVEVEDESLVPTVTSQFEKDLEEFYDFIKSREEDFYKIIVNTLNLSNGDE</sequence>
<feature type="transmembrane region" description="Helical" evidence="2">
    <location>
        <begin position="23"/>
        <end position="45"/>
    </location>
</feature>
<proteinExistence type="predicted"/>
<comment type="caution">
    <text evidence="3">The sequence shown here is derived from an EMBL/GenBank/DDBJ whole genome shotgun (WGS) entry which is preliminary data.</text>
</comment>
<evidence type="ECO:0000256" key="2">
    <source>
        <dbReference type="SAM" id="Phobius"/>
    </source>
</evidence>
<gene>
    <name evidence="3" type="ORF">F959_02864</name>
</gene>
<reference evidence="3 4" key="1">
    <citation type="submission" date="2013-02" db="EMBL/GenBank/DDBJ databases">
        <title>The Genome Sequence of Acinetobacter venetianus CIP 110063.</title>
        <authorList>
            <consortium name="The Broad Institute Genome Sequencing Platform"/>
            <consortium name="The Broad Institute Genome Sequencing Center for Infectious Disease"/>
            <person name="Cerqueira G."/>
            <person name="Feldgarden M."/>
            <person name="Courvalin P."/>
            <person name="Perichon B."/>
            <person name="Grillot-Courvalin C."/>
            <person name="Clermont D."/>
            <person name="Rocha E."/>
            <person name="Yoon E.-J."/>
            <person name="Nemec A."/>
            <person name="Walker B."/>
            <person name="Young S.K."/>
            <person name="Zeng Q."/>
            <person name="Gargeya S."/>
            <person name="Fitzgerald M."/>
            <person name="Haas B."/>
            <person name="Abouelleil A."/>
            <person name="Alvarado L."/>
            <person name="Arachchi H.M."/>
            <person name="Berlin A.M."/>
            <person name="Chapman S.B."/>
            <person name="Dewar J."/>
            <person name="Goldberg J."/>
            <person name="Griggs A."/>
            <person name="Gujja S."/>
            <person name="Hansen M."/>
            <person name="Howarth C."/>
            <person name="Imamovic A."/>
            <person name="Larimer J."/>
            <person name="McCowan C."/>
            <person name="Murphy C."/>
            <person name="Neiman D."/>
            <person name="Pearson M."/>
            <person name="Priest M."/>
            <person name="Roberts A."/>
            <person name="Saif S."/>
            <person name="Shea T."/>
            <person name="Sisk P."/>
            <person name="Sykes S."/>
            <person name="Wortman J."/>
            <person name="Nusbaum C."/>
            <person name="Birren B."/>
        </authorList>
    </citation>
    <scope>NUCLEOTIDE SEQUENCE [LARGE SCALE GENOMIC DNA]</scope>
    <source>
        <strain evidence="4">ATCC 31012 / DSM 23050 / BCRC 14357 / CCUG 45561 / CIP 110063 / KCTC 2702 / LMG 19082 / RAG-1</strain>
    </source>
</reference>
<dbReference type="PATRIC" id="fig|1191460.12.peg.2859"/>
<dbReference type="OrthoDB" id="7067241at2"/>
<keyword evidence="2" id="KW-0812">Transmembrane</keyword>
<evidence type="ECO:0000256" key="1">
    <source>
        <dbReference type="SAM" id="Coils"/>
    </source>
</evidence>
<keyword evidence="4" id="KW-1185">Reference proteome</keyword>
<keyword evidence="1" id="KW-0175">Coiled coil</keyword>